<organism evidence="1 2">
    <name type="scientific">Xanthomonas phaseoli pv. syngonii LMG 9055</name>
    <dbReference type="NCBI Taxonomy" id="1437878"/>
    <lineage>
        <taxon>Bacteria</taxon>
        <taxon>Pseudomonadati</taxon>
        <taxon>Pseudomonadota</taxon>
        <taxon>Gammaproteobacteria</taxon>
        <taxon>Lysobacterales</taxon>
        <taxon>Lysobacteraceae</taxon>
        <taxon>Xanthomonas</taxon>
    </lineage>
</organism>
<comment type="caution">
    <text evidence="1">The sequence shown here is derived from an EMBL/GenBank/DDBJ whole genome shotgun (WGS) entry which is preliminary data.</text>
</comment>
<evidence type="ECO:0000313" key="1">
    <source>
        <dbReference type="EMBL" id="OQP74218.1"/>
    </source>
</evidence>
<dbReference type="AlphaFoldDB" id="A0A1V9GUK0"/>
<name>A0A1V9GUK0_9XANT</name>
<dbReference type="EMBL" id="JPUO02000209">
    <property type="protein sequence ID" value="OQP74218.1"/>
    <property type="molecule type" value="Genomic_DNA"/>
</dbReference>
<accession>A0A1V9GUK0</accession>
<gene>
    <name evidence="1" type="ORF">IA54_012185</name>
</gene>
<evidence type="ECO:0000313" key="2">
    <source>
        <dbReference type="Proteomes" id="UP000050343"/>
    </source>
</evidence>
<sequence length="62" mass="6184">MPLRRRNASAALHVACTVVKLNASAGRRRWAAAKAAASAASCISGAGKARYGSGSARGEANG</sequence>
<reference evidence="1 2" key="2">
    <citation type="journal article" date="2017" name="Plant Pathol.">
        <title>Pathogenicity and virulence gene content of Xanthomonas strains infecting Araceae, formerly known as Xanthomonas axonopodis pv. dieffenbachiae.</title>
        <authorList>
            <person name="Constantin E.C."/>
            <person name="Haegeman A."/>
            <person name="Van Vaerenbergh J."/>
            <person name="Baeyen S."/>
            <person name="Van Malderghem C."/>
            <person name="Maes M."/>
            <person name="Cottyn B."/>
        </authorList>
    </citation>
    <scope>NUCLEOTIDE SEQUENCE [LARGE SCALE GENOMIC DNA]</scope>
    <source>
        <strain evidence="2">LMG9055</strain>
    </source>
</reference>
<reference evidence="1 2" key="1">
    <citation type="journal article" date="2016" name="Plant Pathol.">
        <title>Genetic characterization of strains named as Xanthomonas axonopodis pv. dieffenbachiae leads to a taxonomic revision of the X. axonopodis species complex.</title>
        <authorList>
            <person name="Constantin E.C."/>
            <person name="Cleenwerck I."/>
            <person name="Maes M."/>
            <person name="Baeyen S."/>
            <person name="Van Malderghem C."/>
            <person name="De Vos P."/>
            <person name="Cottyn B."/>
        </authorList>
    </citation>
    <scope>NUCLEOTIDE SEQUENCE [LARGE SCALE GENOMIC DNA]</scope>
    <source>
        <strain evidence="2">LMG9055</strain>
    </source>
</reference>
<dbReference type="Proteomes" id="UP000050343">
    <property type="component" value="Unassembled WGS sequence"/>
</dbReference>
<proteinExistence type="predicted"/>
<protein>
    <submittedName>
        <fullName evidence="1">Uncharacterized protein</fullName>
    </submittedName>
</protein>